<reference evidence="2 3" key="1">
    <citation type="journal article" date="2016" name="Nat. Commun.">
        <title>Thousands of microbial genomes shed light on interconnected biogeochemical processes in an aquifer system.</title>
        <authorList>
            <person name="Anantharaman K."/>
            <person name="Brown C.T."/>
            <person name="Hug L.A."/>
            <person name="Sharon I."/>
            <person name="Castelle C.J."/>
            <person name="Probst A.J."/>
            <person name="Thomas B.C."/>
            <person name="Singh A."/>
            <person name="Wilkins M.J."/>
            <person name="Karaoz U."/>
            <person name="Brodie E.L."/>
            <person name="Williams K.H."/>
            <person name="Hubbard S.S."/>
            <person name="Banfield J.F."/>
        </authorList>
    </citation>
    <scope>NUCLEOTIDE SEQUENCE [LARGE SCALE GENOMIC DNA]</scope>
</reference>
<dbReference type="AlphaFoldDB" id="A0A1G2L041"/>
<comment type="caution">
    <text evidence="2">The sequence shown here is derived from an EMBL/GenBank/DDBJ whole genome shotgun (WGS) entry which is preliminary data.</text>
</comment>
<dbReference type="InterPro" id="IPR036013">
    <property type="entry name" value="Band_7/SPFH_dom_sf"/>
</dbReference>
<dbReference type="SUPFAM" id="SSF117892">
    <property type="entry name" value="Band 7/SPFH domain"/>
    <property type="match status" value="1"/>
</dbReference>
<name>A0A1G2L041_9BACT</name>
<dbReference type="EMBL" id="MHQO01000067">
    <property type="protein sequence ID" value="OHA04874.1"/>
    <property type="molecule type" value="Genomic_DNA"/>
</dbReference>
<gene>
    <name evidence="2" type="ORF">A2934_00860</name>
</gene>
<evidence type="ECO:0000313" key="2">
    <source>
        <dbReference type="EMBL" id="OHA04874.1"/>
    </source>
</evidence>
<dbReference type="InterPro" id="IPR001107">
    <property type="entry name" value="Band_7"/>
</dbReference>
<feature type="domain" description="Band 7" evidence="1">
    <location>
        <begin position="6"/>
        <end position="79"/>
    </location>
</feature>
<protein>
    <recommendedName>
        <fullName evidence="1">Band 7 domain-containing protein</fullName>
    </recommendedName>
</protein>
<evidence type="ECO:0000313" key="3">
    <source>
        <dbReference type="Proteomes" id="UP000177982"/>
    </source>
</evidence>
<accession>A0A1G2L041</accession>
<sequence>MVALSGSLKQLINDVIRPNVESLIRDEGSRRPVCDFIENRDQVQDAIRDLLHERISPYYTRIISFNFVDVDFAASKDAAFSRFLSLRTDKINFENEKQVITIRTEAEEVRKLLAKKTAIANIQNDIVRARVAKQIARFVKHATEIKSEALSKIVKDLPGESPTIKAFEMLLSDPNGLTHAMQIIEKIATLFTSAPGPKTD</sequence>
<evidence type="ECO:0000259" key="1">
    <source>
        <dbReference type="Pfam" id="PF01145"/>
    </source>
</evidence>
<dbReference type="Pfam" id="PF01145">
    <property type="entry name" value="Band_7"/>
    <property type="match status" value="1"/>
</dbReference>
<dbReference type="Proteomes" id="UP000177982">
    <property type="component" value="Unassembled WGS sequence"/>
</dbReference>
<organism evidence="2 3">
    <name type="scientific">Candidatus Sungbacteria bacterium RIFCSPLOWO2_01_FULL_47_10</name>
    <dbReference type="NCBI Taxonomy" id="1802276"/>
    <lineage>
        <taxon>Bacteria</taxon>
        <taxon>Candidatus Sungiibacteriota</taxon>
    </lineage>
</organism>
<proteinExistence type="predicted"/>